<dbReference type="PANTHER" id="PTHR38590:SF1">
    <property type="entry name" value="BLL0828 PROTEIN"/>
    <property type="match status" value="1"/>
</dbReference>
<gene>
    <name evidence="2" type="ORF">C1876_02625</name>
    <name evidence="3" type="ORF">DMP09_06090</name>
</gene>
<dbReference type="RefSeq" id="WP_114545171.1">
    <property type="nucleotide sequence ID" value="NZ_JAJCHC010000001.1"/>
</dbReference>
<evidence type="ECO:0000259" key="1">
    <source>
        <dbReference type="Pfam" id="PF04480"/>
    </source>
</evidence>
<dbReference type="Proteomes" id="UP000270112">
    <property type="component" value="Unassembled WGS sequence"/>
</dbReference>
<feature type="domain" description="DUF559" evidence="1">
    <location>
        <begin position="10"/>
        <end position="113"/>
    </location>
</feature>
<dbReference type="OrthoDB" id="9798754at2"/>
<dbReference type="InterPro" id="IPR047216">
    <property type="entry name" value="Endonuclease_DUF559_bact"/>
</dbReference>
<dbReference type="InterPro" id="IPR011335">
    <property type="entry name" value="Restrct_endonuc-II-like"/>
</dbReference>
<protein>
    <recommendedName>
        <fullName evidence="1">DUF559 domain-containing protein</fullName>
    </recommendedName>
</protein>
<name>A0A3N0IZ09_9ACTN</name>
<keyword evidence="4" id="KW-1185">Reference proteome</keyword>
<evidence type="ECO:0000313" key="3">
    <source>
        <dbReference type="EMBL" id="RNM42211.1"/>
    </source>
</evidence>
<proteinExistence type="predicted"/>
<dbReference type="AlphaFoldDB" id="A0A3N0IZ09"/>
<evidence type="ECO:0000313" key="4">
    <source>
        <dbReference type="Proteomes" id="UP000253817"/>
    </source>
</evidence>
<dbReference type="SUPFAM" id="SSF52980">
    <property type="entry name" value="Restriction endonuclease-like"/>
    <property type="match status" value="1"/>
</dbReference>
<reference evidence="5" key="2">
    <citation type="submission" date="2018-05" db="EMBL/GenBank/DDBJ databases">
        <title>Genome Sequencing of selected type strains of the family Eggerthellaceae.</title>
        <authorList>
            <person name="Danylec N."/>
            <person name="Stoll D.A."/>
            <person name="Doetsch A."/>
            <person name="Huch M."/>
        </authorList>
    </citation>
    <scope>NUCLEOTIDE SEQUENCE [LARGE SCALE GENOMIC DNA]</scope>
    <source>
        <strain evidence="5">DSM 16107</strain>
    </source>
</reference>
<reference evidence="3" key="3">
    <citation type="journal article" date="2019" name="Microbiol. Resour. Announc.">
        <title>Draft Genome Sequences of Type Strains of Gordonibacter faecihominis, Paraeggerthella hongkongensis, Parvibacter caecicola,Slackia equolifaciens, Slackia faecicanis, and Slackia isoflavoniconvertens.</title>
        <authorList>
            <person name="Danylec N."/>
            <person name="Stoll D.A."/>
            <person name="Dotsch A."/>
            <person name="Huch M."/>
        </authorList>
    </citation>
    <scope>NUCLEOTIDE SEQUENCE</scope>
    <source>
        <strain evidence="3">DSM 16107</strain>
    </source>
</reference>
<dbReference type="InterPro" id="IPR007569">
    <property type="entry name" value="DUF559"/>
</dbReference>
<dbReference type="Gene3D" id="3.40.960.10">
    <property type="entry name" value="VSR Endonuclease"/>
    <property type="match status" value="1"/>
</dbReference>
<dbReference type="Proteomes" id="UP000253817">
    <property type="component" value="Unassembled WGS sequence"/>
</dbReference>
<comment type="caution">
    <text evidence="3">The sequence shown here is derived from an EMBL/GenBank/DDBJ whole genome shotgun (WGS) entry which is preliminary data.</text>
</comment>
<evidence type="ECO:0000313" key="5">
    <source>
        <dbReference type="Proteomes" id="UP000270112"/>
    </source>
</evidence>
<sequence>MNMTRRQLLAERATTMRKQMTYAERRLWFSFLREYPTSFVAQKVIGTYIVDFYCRKARLSIEIDGDSHYTRGQKKYDQIRTTYLEMLEIKELRFTNTEVVENLEGVCEAIHAEVLNRRNDVKEDLFQKLKDKR</sequence>
<evidence type="ECO:0000313" key="2">
    <source>
        <dbReference type="EMBL" id="RDB71145.1"/>
    </source>
</evidence>
<reference evidence="2 4" key="1">
    <citation type="journal article" date="2018" name="Elife">
        <title>Discovery and characterization of a prevalent human gut bacterial enzyme sufficient for the inactivation of a family of plant toxins.</title>
        <authorList>
            <person name="Koppel N."/>
            <person name="Bisanz J.E."/>
            <person name="Pandelia M.E."/>
            <person name="Turnbaugh P.J."/>
            <person name="Balskus E.P."/>
        </authorList>
    </citation>
    <scope>NUCLEOTIDE SEQUENCE [LARGE SCALE GENOMIC DNA]</scope>
    <source>
        <strain evidence="2 4">DSM 16107</strain>
    </source>
</reference>
<dbReference type="EMBL" id="QICC01000017">
    <property type="protein sequence ID" value="RNM42211.1"/>
    <property type="molecule type" value="Genomic_DNA"/>
</dbReference>
<accession>A0A3N0IZ09</accession>
<dbReference type="Pfam" id="PF04480">
    <property type="entry name" value="DUF559"/>
    <property type="match status" value="1"/>
</dbReference>
<organism evidence="3 5">
    <name type="scientific">Eggerthella sinensis</name>
    <dbReference type="NCBI Taxonomy" id="242230"/>
    <lineage>
        <taxon>Bacteria</taxon>
        <taxon>Bacillati</taxon>
        <taxon>Actinomycetota</taxon>
        <taxon>Coriobacteriia</taxon>
        <taxon>Eggerthellales</taxon>
        <taxon>Eggerthellaceae</taxon>
        <taxon>Eggerthella</taxon>
    </lineage>
</organism>
<dbReference type="CDD" id="cd01038">
    <property type="entry name" value="Endonuclease_DUF559"/>
    <property type="match status" value="1"/>
</dbReference>
<dbReference type="PANTHER" id="PTHR38590">
    <property type="entry name" value="BLL0828 PROTEIN"/>
    <property type="match status" value="1"/>
</dbReference>
<dbReference type="EMBL" id="PPTT01000003">
    <property type="protein sequence ID" value="RDB71145.1"/>
    <property type="molecule type" value="Genomic_DNA"/>
</dbReference>